<evidence type="ECO:0000259" key="2">
    <source>
        <dbReference type="SMART" id="SM00360"/>
    </source>
</evidence>
<dbReference type="SUPFAM" id="SSF54928">
    <property type="entry name" value="RNA-binding domain, RBD"/>
    <property type="match status" value="1"/>
</dbReference>
<evidence type="ECO:0000313" key="4">
    <source>
        <dbReference type="Proteomes" id="UP001165060"/>
    </source>
</evidence>
<evidence type="ECO:0000313" key="3">
    <source>
        <dbReference type="EMBL" id="GMI36027.1"/>
    </source>
</evidence>
<dbReference type="InterPro" id="IPR000504">
    <property type="entry name" value="RRM_dom"/>
</dbReference>
<sequence>MGKTKILVIGDVRSNMSLLSSKLSSLNASKAGPFDLCFAVGPMFAKGATDVPLSELSLPMPVYFPDLGVPPPTLSVPLADLEKPAACIAPNLFYLQTKTGLATIGPMGADEEKPDPKSLVVSWIGKNAQPSHLEEVVKKAKHASYLGCDIMLSSEWGQGVLSLLPAETISKLDDASPSTFGDADVADMAAALRPRYHFAAAHGLYVTAPPYRNGASSGSVTAARLFHATRFVALGGADPKADPKDKSRKFVHAVGIECLTQMDRGALLAEPPNTLPSPYLGQAYEKVGAGGDANYGVSEASARAMMVEDQDAEQFRWQGRGVDNNAQNKRKREAQSGGDSQPSDTLHISGLNRDPGGIVNAQSLLAAVGGNESTHSVRLPPGKNFGFVQFPSVEAAKACHSANSSGLNVQGVRLMVRFASGSSNNGDNQSAGRGAVKSTLTEKDCPDSEVLFVNFPKTVPDSAFEEVTEAIRVCAEKALEEALNEGVDEADKMTAATEPALAVTSKLPIGKGFCFLVFASHSAAAMAIAAVTGGTDGGFVEDSLAAATPALSKLSLYWSKADLKQMEQREKDEKGLNFTRVRYPADSRTDCWFCLASEGCEKHLIVDVGTDCYIAQPKGPLNKTHSLIVPLAHDGIGAFVGSARDEVRSCADKLAALARKDGDELFVFERAIETRGGLHSHAQCIPIEKGLTGKLQEVISNATGKLGITMQELQNEDIQLKTIVDGAEYFYMEVPDGKGKATRFVTKVPRGAGMRIPLQFGREIAAVAMGCGEKSHWKACVESEEAEKATAMAFRESFAAAQKS</sequence>
<feature type="region of interest" description="Disordered" evidence="1">
    <location>
        <begin position="318"/>
        <end position="353"/>
    </location>
</feature>
<comment type="caution">
    <text evidence="3">The sequence shown here is derived from an EMBL/GenBank/DDBJ whole genome shotgun (WGS) entry which is preliminary data.</text>
</comment>
<gene>
    <name evidence="3" type="ORF">TeGR_g8272</name>
</gene>
<keyword evidence="4" id="KW-1185">Reference proteome</keyword>
<proteinExistence type="predicted"/>
<dbReference type="InterPro" id="IPR035979">
    <property type="entry name" value="RBD_domain_sf"/>
</dbReference>
<accession>A0ABQ6MZA8</accession>
<dbReference type="Proteomes" id="UP001165060">
    <property type="component" value="Unassembled WGS sequence"/>
</dbReference>
<feature type="domain" description="RRM" evidence="2">
    <location>
        <begin position="345"/>
        <end position="417"/>
    </location>
</feature>
<dbReference type="PANTHER" id="PTHR12072:SF4">
    <property type="entry name" value="CWF19-LIKE PROTEIN 1"/>
    <property type="match status" value="1"/>
</dbReference>
<dbReference type="Pfam" id="PF04677">
    <property type="entry name" value="CwfJ_C_1"/>
    <property type="match status" value="1"/>
</dbReference>
<dbReference type="EMBL" id="BRYB01003401">
    <property type="protein sequence ID" value="GMI36027.1"/>
    <property type="molecule type" value="Genomic_DNA"/>
</dbReference>
<organism evidence="3 4">
    <name type="scientific">Tetraparma gracilis</name>
    <dbReference type="NCBI Taxonomy" id="2962635"/>
    <lineage>
        <taxon>Eukaryota</taxon>
        <taxon>Sar</taxon>
        <taxon>Stramenopiles</taxon>
        <taxon>Ochrophyta</taxon>
        <taxon>Bolidophyceae</taxon>
        <taxon>Parmales</taxon>
        <taxon>Triparmaceae</taxon>
        <taxon>Tetraparma</taxon>
    </lineage>
</organism>
<dbReference type="Gene3D" id="3.30.70.330">
    <property type="match status" value="1"/>
</dbReference>
<dbReference type="InterPro" id="IPR006768">
    <property type="entry name" value="Cwf19-like_C_dom-1"/>
</dbReference>
<dbReference type="PANTHER" id="PTHR12072">
    <property type="entry name" value="CWF19, CELL CYCLE CONTROL PROTEIN"/>
    <property type="match status" value="1"/>
</dbReference>
<dbReference type="InterPro" id="IPR006767">
    <property type="entry name" value="Cwf19-like_C_dom-2"/>
</dbReference>
<evidence type="ECO:0000256" key="1">
    <source>
        <dbReference type="SAM" id="MobiDB-lite"/>
    </source>
</evidence>
<reference evidence="3 4" key="1">
    <citation type="journal article" date="2023" name="Commun. Biol.">
        <title>Genome analysis of Parmales, the sister group of diatoms, reveals the evolutionary specialization of diatoms from phago-mixotrophs to photoautotrophs.</title>
        <authorList>
            <person name="Ban H."/>
            <person name="Sato S."/>
            <person name="Yoshikawa S."/>
            <person name="Yamada K."/>
            <person name="Nakamura Y."/>
            <person name="Ichinomiya M."/>
            <person name="Sato N."/>
            <person name="Blanc-Mathieu R."/>
            <person name="Endo H."/>
            <person name="Kuwata A."/>
            <person name="Ogata H."/>
        </authorList>
    </citation>
    <scope>NUCLEOTIDE SEQUENCE [LARGE SCALE GENOMIC DNA]</scope>
</reference>
<protein>
    <recommendedName>
        <fullName evidence="2">RRM domain-containing protein</fullName>
    </recommendedName>
</protein>
<dbReference type="InterPro" id="IPR040194">
    <property type="entry name" value="Cwf19-like"/>
</dbReference>
<dbReference type="InterPro" id="IPR012677">
    <property type="entry name" value="Nucleotide-bd_a/b_plait_sf"/>
</dbReference>
<dbReference type="SMART" id="SM00360">
    <property type="entry name" value="RRM"/>
    <property type="match status" value="1"/>
</dbReference>
<dbReference type="Pfam" id="PF04676">
    <property type="entry name" value="CwfJ_C_2"/>
    <property type="match status" value="1"/>
</dbReference>
<name>A0ABQ6MZA8_9STRA</name>
<feature type="compositionally biased region" description="Polar residues" evidence="1">
    <location>
        <begin position="337"/>
        <end position="346"/>
    </location>
</feature>